<dbReference type="InterPro" id="IPR052160">
    <property type="entry name" value="Gypsy_RT_Integrase-like"/>
</dbReference>
<dbReference type="GO" id="GO:0003964">
    <property type="term" value="F:RNA-directed DNA polymerase activity"/>
    <property type="evidence" value="ECO:0007669"/>
    <property type="project" value="UniProtKB-KW"/>
</dbReference>
<dbReference type="Gene3D" id="3.30.420.10">
    <property type="entry name" value="Ribonuclease H-like superfamily/Ribonuclease H"/>
    <property type="match status" value="1"/>
</dbReference>
<dbReference type="SUPFAM" id="SSF53098">
    <property type="entry name" value="Ribonuclease H-like"/>
    <property type="match status" value="1"/>
</dbReference>
<dbReference type="PROSITE" id="PS50994">
    <property type="entry name" value="INTEGRASE"/>
    <property type="match status" value="1"/>
</dbReference>
<dbReference type="InterPro" id="IPR041588">
    <property type="entry name" value="Integrase_H2C2"/>
</dbReference>
<accession>A0ABQ5GRL9</accession>
<keyword evidence="2" id="KW-0548">Nucleotidyltransferase</keyword>
<dbReference type="InterPro" id="IPR001584">
    <property type="entry name" value="Integrase_cat-core"/>
</dbReference>
<reference evidence="2" key="2">
    <citation type="submission" date="2022-01" db="EMBL/GenBank/DDBJ databases">
        <authorList>
            <person name="Yamashiro T."/>
            <person name="Shiraishi A."/>
            <person name="Satake H."/>
            <person name="Nakayama K."/>
        </authorList>
    </citation>
    <scope>NUCLEOTIDE SEQUENCE</scope>
</reference>
<keyword evidence="2" id="KW-0695">RNA-directed DNA polymerase</keyword>
<name>A0ABQ5GRL9_9ASTR</name>
<evidence type="ECO:0000313" key="2">
    <source>
        <dbReference type="EMBL" id="GJT77876.1"/>
    </source>
</evidence>
<dbReference type="Gene3D" id="1.10.340.70">
    <property type="match status" value="1"/>
</dbReference>
<evidence type="ECO:0000313" key="3">
    <source>
        <dbReference type="Proteomes" id="UP001151760"/>
    </source>
</evidence>
<keyword evidence="3" id="KW-1185">Reference proteome</keyword>
<dbReference type="InterPro" id="IPR036397">
    <property type="entry name" value="RNaseH_sf"/>
</dbReference>
<dbReference type="PANTHER" id="PTHR47266">
    <property type="entry name" value="ENDONUCLEASE-RELATED"/>
    <property type="match status" value="1"/>
</dbReference>
<sequence>MCPDGMIWRCVYGAETRKILDECHHDPTGGHYGPSTTTKKVFDAGFYWPTIFKEDHTLVQNCDACQRSGSLSRRDEMPQNSIQVKAEALPTNDTRVVINFLKKLFSRFGIPKALISDRGTHFCNRQMEKVLKRYGVHHRFATSYHPQTSGQVENTNRALKRILKKPVKDNPSVWSRKLDDALSTFYTTYKTPIGTTPYRLLYGKTCHLPFEIKHRAYWALRSCNPDLKLAGEKQFLQLYELDELRLPAYENSKLYKARTKAYHDRKLRIRKEFKVGDKVLLYNSKYKFKAPKLRSKWYGPFVVKHGFPSGYVKIYDKHGGSFIVNGHRVKLYHDEEQINELTAEEIHLMCEQGKMEAISFIAPFLANYRKTMPWVAKKPFIYNIVENTCNEAKLYNLMKSEKE</sequence>
<gene>
    <name evidence="2" type="ORF">Tco_1044601</name>
</gene>
<dbReference type="Pfam" id="PF17921">
    <property type="entry name" value="Integrase_H2C2"/>
    <property type="match status" value="1"/>
</dbReference>
<organism evidence="2 3">
    <name type="scientific">Tanacetum coccineum</name>
    <dbReference type="NCBI Taxonomy" id="301880"/>
    <lineage>
        <taxon>Eukaryota</taxon>
        <taxon>Viridiplantae</taxon>
        <taxon>Streptophyta</taxon>
        <taxon>Embryophyta</taxon>
        <taxon>Tracheophyta</taxon>
        <taxon>Spermatophyta</taxon>
        <taxon>Magnoliopsida</taxon>
        <taxon>eudicotyledons</taxon>
        <taxon>Gunneridae</taxon>
        <taxon>Pentapetalae</taxon>
        <taxon>asterids</taxon>
        <taxon>campanulids</taxon>
        <taxon>Asterales</taxon>
        <taxon>Asteraceae</taxon>
        <taxon>Asteroideae</taxon>
        <taxon>Anthemideae</taxon>
        <taxon>Anthemidinae</taxon>
        <taxon>Tanacetum</taxon>
    </lineage>
</organism>
<proteinExistence type="predicted"/>
<dbReference type="EMBL" id="BQNB010018752">
    <property type="protein sequence ID" value="GJT77876.1"/>
    <property type="molecule type" value="Genomic_DNA"/>
</dbReference>
<feature type="domain" description="Integrase catalytic" evidence="1">
    <location>
        <begin position="96"/>
        <end position="217"/>
    </location>
</feature>
<dbReference type="Proteomes" id="UP001151760">
    <property type="component" value="Unassembled WGS sequence"/>
</dbReference>
<comment type="caution">
    <text evidence="2">The sequence shown here is derived from an EMBL/GenBank/DDBJ whole genome shotgun (WGS) entry which is preliminary data.</text>
</comment>
<protein>
    <submittedName>
        <fullName evidence="2">Reverse transcriptase domain-containing protein</fullName>
    </submittedName>
</protein>
<keyword evidence="2" id="KW-0808">Transferase</keyword>
<dbReference type="Pfam" id="PF00665">
    <property type="entry name" value="rve"/>
    <property type="match status" value="1"/>
</dbReference>
<evidence type="ECO:0000259" key="1">
    <source>
        <dbReference type="PROSITE" id="PS50994"/>
    </source>
</evidence>
<dbReference type="InterPro" id="IPR012337">
    <property type="entry name" value="RNaseH-like_sf"/>
</dbReference>
<reference evidence="2" key="1">
    <citation type="journal article" date="2022" name="Int. J. Mol. Sci.">
        <title>Draft Genome of Tanacetum Coccineum: Genomic Comparison of Closely Related Tanacetum-Family Plants.</title>
        <authorList>
            <person name="Yamashiro T."/>
            <person name="Shiraishi A."/>
            <person name="Nakayama K."/>
            <person name="Satake H."/>
        </authorList>
    </citation>
    <scope>NUCLEOTIDE SEQUENCE</scope>
</reference>